<proteinExistence type="inferred from homology"/>
<evidence type="ECO:0000313" key="7">
    <source>
        <dbReference type="EMBL" id="ORA76361.1"/>
    </source>
</evidence>
<evidence type="ECO:0000256" key="6">
    <source>
        <dbReference type="RuleBase" id="RU003910"/>
    </source>
</evidence>
<keyword evidence="3 5" id="KW-0687">Ribonucleoprotein</keyword>
<evidence type="ECO:0000256" key="5">
    <source>
        <dbReference type="HAMAP-Rule" id="MF_00270"/>
    </source>
</evidence>
<dbReference type="AlphaFoldDB" id="A0A1X0DVF5"/>
<evidence type="ECO:0000256" key="2">
    <source>
        <dbReference type="ARBA" id="ARBA00022980"/>
    </source>
</evidence>
<gene>
    <name evidence="5" type="primary">rpsR</name>
    <name evidence="7" type="ORF">BST25_02165</name>
</gene>
<dbReference type="OrthoDB" id="9812008at2"/>
<dbReference type="PRINTS" id="PR00974">
    <property type="entry name" value="RIBOSOMALS18"/>
</dbReference>
<dbReference type="Gene3D" id="4.10.640.10">
    <property type="entry name" value="Ribosomal protein S18"/>
    <property type="match status" value="1"/>
</dbReference>
<dbReference type="PANTHER" id="PTHR13479">
    <property type="entry name" value="30S RIBOSOMAL PROTEIN S18"/>
    <property type="match status" value="1"/>
</dbReference>
<accession>A0A1X0DVF5</accession>
<dbReference type="PANTHER" id="PTHR13479:SF40">
    <property type="entry name" value="SMALL RIBOSOMAL SUBUNIT PROTEIN BS18M"/>
    <property type="match status" value="1"/>
</dbReference>
<reference evidence="7 8" key="1">
    <citation type="submission" date="2017-02" db="EMBL/GenBank/DDBJ databases">
        <title>The new phylogeny of genus Mycobacterium.</title>
        <authorList>
            <person name="Tortoli E."/>
            <person name="Trovato A."/>
            <person name="Cirillo D.M."/>
        </authorList>
    </citation>
    <scope>NUCLEOTIDE SEQUENCE [LARGE SCALE GENOMIC DNA]</scope>
    <source>
        <strain evidence="7 8">DSM 44471</strain>
    </source>
</reference>
<keyword evidence="8" id="KW-1185">Reference proteome</keyword>
<comment type="subunit">
    <text evidence="5">Part of the 30S ribosomal subunit. Forms a tight heterodimer with protein bS6.</text>
</comment>
<dbReference type="EMBL" id="MVHR01000002">
    <property type="protein sequence ID" value="ORA76361.1"/>
    <property type="molecule type" value="Genomic_DNA"/>
</dbReference>
<evidence type="ECO:0000313" key="8">
    <source>
        <dbReference type="Proteomes" id="UP000192566"/>
    </source>
</evidence>
<dbReference type="Pfam" id="PF01084">
    <property type="entry name" value="Ribosomal_S18"/>
    <property type="match status" value="1"/>
</dbReference>
<dbReference type="InterPro" id="IPR036870">
    <property type="entry name" value="Ribosomal_bS18_sf"/>
</dbReference>
<comment type="function">
    <text evidence="5">Binds as a heterodimer with protein bS6 to the central domain of the 16S rRNA, where it helps stabilize the platform of the 30S subunit.</text>
</comment>
<dbReference type="SUPFAM" id="SSF46911">
    <property type="entry name" value="Ribosomal protein S18"/>
    <property type="match status" value="1"/>
</dbReference>
<sequence length="91" mass="10079">MTADKTRRARHAAQPGVRSAKKKNLLASLGLTVVDYKDTAALRVFISERGKIRSRHVTGLTVQQQRQVETAIKNAREMALLPYPGQSAGHR</sequence>
<comment type="similarity">
    <text evidence="1 5 6">Belongs to the bacterial ribosomal protein bS18 family.</text>
</comment>
<dbReference type="HAMAP" id="MF_00270">
    <property type="entry name" value="Ribosomal_bS18"/>
    <property type="match status" value="1"/>
</dbReference>
<dbReference type="Proteomes" id="UP000192566">
    <property type="component" value="Unassembled WGS sequence"/>
</dbReference>
<dbReference type="GO" id="GO:0006412">
    <property type="term" value="P:translation"/>
    <property type="evidence" value="ECO:0007669"/>
    <property type="project" value="UniProtKB-UniRule"/>
</dbReference>
<organism evidence="7 8">
    <name type="scientific">Mycobacterium heidelbergense</name>
    <dbReference type="NCBI Taxonomy" id="53376"/>
    <lineage>
        <taxon>Bacteria</taxon>
        <taxon>Bacillati</taxon>
        <taxon>Actinomycetota</taxon>
        <taxon>Actinomycetes</taxon>
        <taxon>Mycobacteriales</taxon>
        <taxon>Mycobacteriaceae</taxon>
        <taxon>Mycobacterium</taxon>
        <taxon>Mycobacterium simiae complex</taxon>
    </lineage>
</organism>
<evidence type="ECO:0000256" key="3">
    <source>
        <dbReference type="ARBA" id="ARBA00023274"/>
    </source>
</evidence>
<evidence type="ECO:0000256" key="4">
    <source>
        <dbReference type="ARBA" id="ARBA00035141"/>
    </source>
</evidence>
<dbReference type="PROSITE" id="PS00057">
    <property type="entry name" value="RIBOSOMAL_S18"/>
    <property type="match status" value="1"/>
</dbReference>
<keyword evidence="5" id="KW-0699">rRNA-binding</keyword>
<name>A0A1X0DVF5_MYCHE</name>
<protein>
    <recommendedName>
        <fullName evidence="4 5">Small ribosomal subunit protein bS18</fullName>
    </recommendedName>
</protein>
<dbReference type="GO" id="GO:0022627">
    <property type="term" value="C:cytosolic small ribosomal subunit"/>
    <property type="evidence" value="ECO:0007669"/>
    <property type="project" value="TreeGrafter"/>
</dbReference>
<dbReference type="GO" id="GO:0003735">
    <property type="term" value="F:structural constituent of ribosome"/>
    <property type="evidence" value="ECO:0007669"/>
    <property type="project" value="InterPro"/>
</dbReference>
<evidence type="ECO:0000256" key="1">
    <source>
        <dbReference type="ARBA" id="ARBA00005589"/>
    </source>
</evidence>
<comment type="caution">
    <text evidence="7">The sequence shown here is derived from an EMBL/GenBank/DDBJ whole genome shotgun (WGS) entry which is preliminary data.</text>
</comment>
<dbReference type="NCBIfam" id="TIGR00165">
    <property type="entry name" value="S18"/>
    <property type="match status" value="1"/>
</dbReference>
<keyword evidence="5" id="KW-0694">RNA-binding</keyword>
<dbReference type="InterPro" id="IPR018275">
    <property type="entry name" value="Ribosomal_bS18_CS"/>
</dbReference>
<dbReference type="InterPro" id="IPR001648">
    <property type="entry name" value="Ribosomal_bS18"/>
</dbReference>
<dbReference type="GO" id="GO:0070181">
    <property type="term" value="F:small ribosomal subunit rRNA binding"/>
    <property type="evidence" value="ECO:0007669"/>
    <property type="project" value="TreeGrafter"/>
</dbReference>
<keyword evidence="2 5" id="KW-0689">Ribosomal protein</keyword>
<dbReference type="STRING" id="53376.BST25_02165"/>